<sequence length="67" mass="7748">MGHWDLVRGAVTLHQMRELQKEFPEVWFIWECSRLGIFVPNGVKPSVWVVSTKARKAVEERIGNRAA</sequence>
<protein>
    <submittedName>
        <fullName evidence="1">Uncharacterized protein</fullName>
    </submittedName>
</protein>
<evidence type="ECO:0000313" key="1">
    <source>
        <dbReference type="EMBL" id="OFC63585.1"/>
    </source>
</evidence>
<evidence type="ECO:0000313" key="2">
    <source>
        <dbReference type="Proteomes" id="UP000175707"/>
    </source>
</evidence>
<accession>A0A1E7Z4K7</accession>
<reference evidence="1 2" key="1">
    <citation type="submission" date="2016-06" db="EMBL/GenBank/DDBJ databases">
        <title>Gene turnover analysis identifies the evolutionary adaptation of the extremophile Acidithiobacillus caldus.</title>
        <authorList>
            <person name="Zhang X."/>
        </authorList>
    </citation>
    <scope>NUCLEOTIDE SEQUENCE [LARGE SCALE GENOMIC DNA]</scope>
    <source>
        <strain evidence="1 2">S1</strain>
    </source>
</reference>
<proteinExistence type="predicted"/>
<name>A0A1E7Z4K7_9PROT</name>
<dbReference type="EMBL" id="LZYH01000028">
    <property type="protein sequence ID" value="OFC63585.1"/>
    <property type="molecule type" value="Genomic_DNA"/>
</dbReference>
<gene>
    <name evidence="1" type="ORF">BAE30_00305</name>
</gene>
<comment type="caution">
    <text evidence="1">The sequence shown here is derived from an EMBL/GenBank/DDBJ whole genome shotgun (WGS) entry which is preliminary data.</text>
</comment>
<dbReference type="Proteomes" id="UP000175707">
    <property type="component" value="Unassembled WGS sequence"/>
</dbReference>
<organism evidence="1 2">
    <name type="scientific">Acidithiobacillus caldus</name>
    <dbReference type="NCBI Taxonomy" id="33059"/>
    <lineage>
        <taxon>Bacteria</taxon>
        <taxon>Pseudomonadati</taxon>
        <taxon>Pseudomonadota</taxon>
        <taxon>Acidithiobacillia</taxon>
        <taxon>Acidithiobacillales</taxon>
        <taxon>Acidithiobacillaceae</taxon>
        <taxon>Acidithiobacillus</taxon>
    </lineage>
</organism>
<dbReference type="AlphaFoldDB" id="A0A1E7Z4K7"/>